<proteinExistence type="predicted"/>
<protein>
    <submittedName>
        <fullName evidence="1">Uncharacterized protein</fullName>
    </submittedName>
</protein>
<sequence>MTASTVYVGVGLVGLFLYLHYGSKKPAPNLPPGPKPLPIVGNARDFPPLGSVEYQHWLKHKDLYGPISSVSAMGQTIVIVHDRHLATEILDSNSLRSAERPATEMAAMLHRRINMMPNLGYGDDLRYLRKLFHLQMGTQTLARRFQQEQDAECRKFLRRVLDEPDKLFHHIQFMTSSTILKTTYGYTTRTGEPDQLVTLIERFAHGFVDIVTPGTWAVDMFPVIKRLPTWSPGTGFRQTLDSVSRMWNELKDIPYEMARDQMAKGSHVPSFVSRAVEEMADASQSPKLSADPSTSIRSEAAQVDAIKETAAIMHLGAAETTTTSLTVLTLAMIKFPEVQRRAQEEIDRVVGTDRLPGFEDQSELPYIEAVLTEMLRWFPALPMSFPHVTSEDMTFQGYDIPKGSTVLPAVYWFTHDPASHPEPDVFDPERFIAPRSEPDPRQVIFGYGRRVCPGRYFADASLYINVARMLAAFKISKDTDAEGNEIEPVLGTEPGLSVRLTPFPYKLVPRSEKHAELLREVSDVEIQGMS</sequence>
<organism evidence="1 2">
    <name type="scientific">Trichothecium roseum</name>
    <dbReference type="NCBI Taxonomy" id="47278"/>
    <lineage>
        <taxon>Eukaryota</taxon>
        <taxon>Fungi</taxon>
        <taxon>Dikarya</taxon>
        <taxon>Ascomycota</taxon>
        <taxon>Pezizomycotina</taxon>
        <taxon>Sordariomycetes</taxon>
        <taxon>Hypocreomycetidae</taxon>
        <taxon>Hypocreales</taxon>
        <taxon>Hypocreales incertae sedis</taxon>
        <taxon>Trichothecium</taxon>
    </lineage>
</organism>
<name>A0ACC0UU98_9HYPO</name>
<dbReference type="Proteomes" id="UP001163324">
    <property type="component" value="Chromosome 8"/>
</dbReference>
<gene>
    <name evidence="1" type="ORF">N3K66_008322</name>
</gene>
<comment type="caution">
    <text evidence="1">The sequence shown here is derived from an EMBL/GenBank/DDBJ whole genome shotgun (WGS) entry which is preliminary data.</text>
</comment>
<dbReference type="EMBL" id="CM047947">
    <property type="protein sequence ID" value="KAI9897300.1"/>
    <property type="molecule type" value="Genomic_DNA"/>
</dbReference>
<keyword evidence="2" id="KW-1185">Reference proteome</keyword>
<reference evidence="1" key="1">
    <citation type="submission" date="2022-10" db="EMBL/GenBank/DDBJ databases">
        <title>Complete Genome of Trichothecium roseum strain YXFP-22015, a Plant Pathogen Isolated from Citrus.</title>
        <authorList>
            <person name="Wang Y."/>
            <person name="Zhu L."/>
        </authorList>
    </citation>
    <scope>NUCLEOTIDE SEQUENCE</scope>
    <source>
        <strain evidence="1">YXFP-22015</strain>
    </source>
</reference>
<evidence type="ECO:0000313" key="2">
    <source>
        <dbReference type="Proteomes" id="UP001163324"/>
    </source>
</evidence>
<accession>A0ACC0UU98</accession>
<evidence type="ECO:0000313" key="1">
    <source>
        <dbReference type="EMBL" id="KAI9897300.1"/>
    </source>
</evidence>